<dbReference type="CDD" id="cd05374">
    <property type="entry name" value="17beta-HSD-like_SDR_c"/>
    <property type="match status" value="1"/>
</dbReference>
<dbReference type="eggNOG" id="COG0300">
    <property type="taxonomic scope" value="Bacteria"/>
</dbReference>
<evidence type="ECO:0000256" key="1">
    <source>
        <dbReference type="ARBA" id="ARBA00006484"/>
    </source>
</evidence>
<dbReference type="InterPro" id="IPR051911">
    <property type="entry name" value="SDR_oxidoreductase"/>
</dbReference>
<proteinExistence type="inferred from homology"/>
<dbReference type="STRING" id="2518989.IMCC3088_62"/>
<dbReference type="PROSITE" id="PS00061">
    <property type="entry name" value="ADH_SHORT"/>
    <property type="match status" value="1"/>
</dbReference>
<evidence type="ECO:0000256" key="2">
    <source>
        <dbReference type="ARBA" id="ARBA00023002"/>
    </source>
</evidence>
<sequence>MTKRILITGASSGFGQSIATHLSKQGHSVFGTSRDVADRVTSDSVHMLSMDVNNSSSIDMAIASMLKSSGGIDVLINNAGFGLCGALEDCSIDEARSQMETNFFGQIAVIQKVLPHMRAQGHGRIINIGSLAGDIGLPYQSMYSASKAAMQRITEALRLELKGTGIDLTIIAPGDFRTGFTASRVFAENALNSEQTSKMRSVVQQYERDEQSGSDPALVAQLVDKLINKKALRVLYRVGRADQRLAHRLKHWLPSAWFERVLATIYGI</sequence>
<dbReference type="OrthoDB" id="9775296at2"/>
<comment type="similarity">
    <text evidence="1 3">Belongs to the short-chain dehydrogenases/reductases (SDR) family.</text>
</comment>
<name>F3L5D1_9GAMM</name>
<dbReference type="Proteomes" id="UP000005615">
    <property type="component" value="Unassembled WGS sequence"/>
</dbReference>
<dbReference type="Gene3D" id="3.40.50.720">
    <property type="entry name" value="NAD(P)-binding Rossmann-like Domain"/>
    <property type="match status" value="1"/>
</dbReference>
<dbReference type="InterPro" id="IPR020904">
    <property type="entry name" value="Sc_DH/Rdtase_CS"/>
</dbReference>
<dbReference type="PRINTS" id="PR00080">
    <property type="entry name" value="SDRFAMILY"/>
</dbReference>
<gene>
    <name evidence="4" type="ORF">IMCC3088_62</name>
</gene>
<comment type="caution">
    <text evidence="4">The sequence shown here is derived from an EMBL/GenBank/DDBJ whole genome shotgun (WGS) entry which is preliminary data.</text>
</comment>
<dbReference type="InterPro" id="IPR002347">
    <property type="entry name" value="SDR_fam"/>
</dbReference>
<dbReference type="AlphaFoldDB" id="F3L5D1"/>
<keyword evidence="2" id="KW-0560">Oxidoreductase</keyword>
<dbReference type="GO" id="GO:0016491">
    <property type="term" value="F:oxidoreductase activity"/>
    <property type="evidence" value="ECO:0007669"/>
    <property type="project" value="UniProtKB-KW"/>
</dbReference>
<reference evidence="4 5" key="1">
    <citation type="journal article" date="2011" name="J. Bacteriol.">
        <title>Genome sequence of strain IMCC3088, a proteorhodopsin-containing marine bacterium belonging to the OM60/NOR5 clade.</title>
        <authorList>
            <person name="Jang Y."/>
            <person name="Oh H.M."/>
            <person name="Kang I."/>
            <person name="Lee K."/>
            <person name="Yang S.J."/>
            <person name="Cho J.C."/>
        </authorList>
    </citation>
    <scope>NUCLEOTIDE SEQUENCE [LARGE SCALE GENOMIC DNA]</scope>
    <source>
        <strain evidence="4 5">IMCC3088</strain>
    </source>
</reference>
<evidence type="ECO:0000313" key="4">
    <source>
        <dbReference type="EMBL" id="EGG28448.1"/>
    </source>
</evidence>
<protein>
    <submittedName>
        <fullName evidence="4">Putative oxidoreductase</fullName>
    </submittedName>
</protein>
<evidence type="ECO:0000256" key="3">
    <source>
        <dbReference type="RuleBase" id="RU000363"/>
    </source>
</evidence>
<organism evidence="4 5">
    <name type="scientific">Aequoribacter fuscus</name>
    <dbReference type="NCBI Taxonomy" id="2518989"/>
    <lineage>
        <taxon>Bacteria</taxon>
        <taxon>Pseudomonadati</taxon>
        <taxon>Pseudomonadota</taxon>
        <taxon>Gammaproteobacteria</taxon>
        <taxon>Cellvibrionales</taxon>
        <taxon>Halieaceae</taxon>
        <taxon>Aequoribacter</taxon>
    </lineage>
</organism>
<dbReference type="RefSeq" id="WP_009577060.1">
    <property type="nucleotide sequence ID" value="NZ_AEIG01000104.1"/>
</dbReference>
<dbReference type="PANTHER" id="PTHR43976:SF16">
    <property type="entry name" value="SHORT-CHAIN DEHYDROGENASE_REDUCTASE FAMILY PROTEIN"/>
    <property type="match status" value="1"/>
</dbReference>
<evidence type="ECO:0000313" key="5">
    <source>
        <dbReference type="Proteomes" id="UP000005615"/>
    </source>
</evidence>
<dbReference type="InterPro" id="IPR036291">
    <property type="entry name" value="NAD(P)-bd_dom_sf"/>
</dbReference>
<dbReference type="EMBL" id="AEIG01000104">
    <property type="protein sequence ID" value="EGG28448.1"/>
    <property type="molecule type" value="Genomic_DNA"/>
</dbReference>
<dbReference type="SUPFAM" id="SSF51735">
    <property type="entry name" value="NAD(P)-binding Rossmann-fold domains"/>
    <property type="match status" value="1"/>
</dbReference>
<dbReference type="Pfam" id="PF00106">
    <property type="entry name" value="adh_short"/>
    <property type="match status" value="1"/>
</dbReference>
<keyword evidence="5" id="KW-1185">Reference proteome</keyword>
<dbReference type="PANTHER" id="PTHR43976">
    <property type="entry name" value="SHORT CHAIN DEHYDROGENASE"/>
    <property type="match status" value="1"/>
</dbReference>
<dbReference type="PRINTS" id="PR00081">
    <property type="entry name" value="GDHRDH"/>
</dbReference>
<accession>F3L5D1</accession>